<organism evidence="4 5">
    <name type="scientific">Lactiplantibacillus fabifermentans DSM 21115</name>
    <dbReference type="NCBI Taxonomy" id="1413187"/>
    <lineage>
        <taxon>Bacteria</taxon>
        <taxon>Bacillati</taxon>
        <taxon>Bacillota</taxon>
        <taxon>Bacilli</taxon>
        <taxon>Lactobacillales</taxon>
        <taxon>Lactobacillaceae</taxon>
        <taxon>Lactiplantibacillus</taxon>
    </lineage>
</organism>
<dbReference type="EMBL" id="AYGX02000082">
    <property type="protein sequence ID" value="KRO27316.1"/>
    <property type="molecule type" value="Genomic_DNA"/>
</dbReference>
<evidence type="ECO:0000313" key="5">
    <source>
        <dbReference type="Proteomes" id="UP000050920"/>
    </source>
</evidence>
<dbReference type="InterPro" id="IPR036390">
    <property type="entry name" value="WH_DNA-bd_sf"/>
</dbReference>
<keyword evidence="3" id="KW-0859">Xylose metabolism</keyword>
<dbReference type="PANTHER" id="PTHR18964">
    <property type="entry name" value="ROK (REPRESSOR, ORF, KINASE) FAMILY"/>
    <property type="match status" value="1"/>
</dbReference>
<dbReference type="Pfam" id="PF00480">
    <property type="entry name" value="ROK"/>
    <property type="match status" value="1"/>
</dbReference>
<name>A0A0R2NNM6_9LACO</name>
<dbReference type="SUPFAM" id="SSF46785">
    <property type="entry name" value="Winged helix' DNA-binding domain"/>
    <property type="match status" value="1"/>
</dbReference>
<evidence type="ECO:0000313" key="4">
    <source>
        <dbReference type="EMBL" id="KRO27316.1"/>
    </source>
</evidence>
<gene>
    <name evidence="4" type="ORF">DY78_GL000167</name>
</gene>
<evidence type="ECO:0000256" key="2">
    <source>
        <dbReference type="ARBA" id="ARBA00006479"/>
    </source>
</evidence>
<dbReference type="InterPro" id="IPR043129">
    <property type="entry name" value="ATPase_NBD"/>
</dbReference>
<dbReference type="InterPro" id="IPR049874">
    <property type="entry name" value="ROK_cs"/>
</dbReference>
<comment type="function">
    <text evidence="1">Transcriptional repressor of xylose-utilizing enzymes.</text>
</comment>
<dbReference type="GO" id="GO:0042732">
    <property type="term" value="P:D-xylose metabolic process"/>
    <property type="evidence" value="ECO:0007669"/>
    <property type="project" value="UniProtKB-KW"/>
</dbReference>
<reference evidence="4 5" key="1">
    <citation type="journal article" date="2015" name="Genome Announc.">
        <title>Expanding the biotechnology potential of lactobacilli through comparative genomics of 213 strains and associated genera.</title>
        <authorList>
            <person name="Sun Z."/>
            <person name="Harris H.M."/>
            <person name="McCann A."/>
            <person name="Guo C."/>
            <person name="Argimon S."/>
            <person name="Zhang W."/>
            <person name="Yang X."/>
            <person name="Jeffery I.B."/>
            <person name="Cooney J.C."/>
            <person name="Kagawa T.F."/>
            <person name="Liu W."/>
            <person name="Song Y."/>
            <person name="Salvetti E."/>
            <person name="Wrobel A."/>
            <person name="Rasinkangas P."/>
            <person name="Parkhill J."/>
            <person name="Rea M.C."/>
            <person name="O'Sullivan O."/>
            <person name="Ritari J."/>
            <person name="Douillard F.P."/>
            <person name="Paul Ross R."/>
            <person name="Yang R."/>
            <person name="Briner A.E."/>
            <person name="Felis G.E."/>
            <person name="de Vos W.M."/>
            <person name="Barrangou R."/>
            <person name="Klaenhammer T.R."/>
            <person name="Caufield P.W."/>
            <person name="Cui Y."/>
            <person name="Zhang H."/>
            <person name="O'Toole P.W."/>
        </authorList>
    </citation>
    <scope>NUCLEOTIDE SEQUENCE [LARGE SCALE GENOMIC DNA]</scope>
    <source>
        <strain evidence="4 5">DSM 21115</strain>
    </source>
</reference>
<dbReference type="Gene3D" id="1.10.10.10">
    <property type="entry name" value="Winged helix-like DNA-binding domain superfamily/Winged helix DNA-binding domain"/>
    <property type="match status" value="1"/>
</dbReference>
<dbReference type="RefSeq" id="WP_024626454.1">
    <property type="nucleotide sequence ID" value="NZ_AYGX02000082.1"/>
</dbReference>
<evidence type="ECO:0000256" key="3">
    <source>
        <dbReference type="ARBA" id="ARBA00022629"/>
    </source>
</evidence>
<keyword evidence="5" id="KW-1185">Reference proteome</keyword>
<accession>A0A0R2NNM6</accession>
<dbReference type="AlphaFoldDB" id="A0A0R2NNM6"/>
<dbReference type="InterPro" id="IPR036388">
    <property type="entry name" value="WH-like_DNA-bd_sf"/>
</dbReference>
<dbReference type="Proteomes" id="UP000050920">
    <property type="component" value="Unassembled WGS sequence"/>
</dbReference>
<comment type="caution">
    <text evidence="4">The sequence shown here is derived from an EMBL/GenBank/DDBJ whole genome shotgun (WGS) entry which is preliminary data.</text>
</comment>
<dbReference type="SUPFAM" id="SSF53067">
    <property type="entry name" value="Actin-like ATPase domain"/>
    <property type="match status" value="1"/>
</dbReference>
<keyword evidence="3" id="KW-0119">Carbohydrate metabolism</keyword>
<dbReference type="PROSITE" id="PS01125">
    <property type="entry name" value="ROK"/>
    <property type="match status" value="1"/>
</dbReference>
<dbReference type="PANTHER" id="PTHR18964:SF149">
    <property type="entry name" value="BIFUNCTIONAL UDP-N-ACETYLGLUCOSAMINE 2-EPIMERASE_N-ACETYLMANNOSAMINE KINASE"/>
    <property type="match status" value="1"/>
</dbReference>
<sequence>MNRVSIRKINELNVLREIFNQAPTSRADVAKNLALTKSTVYSIFTKLANDDLIYDIGQGSSTSSGGRKPALTNFNASVGYTINTKINNDTISCMSNWLDGSVIAYQEFPVTGKDASQRLLSLYQAIKTAQIDDHDLLGISVAVYGIVRDNRVIRATLSDLPQFDLVQVLQSRFNVPVVLGNEANMSALHIRDFTTTKPVKSAVALSLSDGIGAGMIIDGNLYTGARSEAGEVGHALYYGRYFDQPVNVEDIAADSAVFARLKTMKQANVNIADLRRWYDAGDAEVLQVLKDFCLGISMVLQNLILSFDPEKLVIGSKIMRAIPELLITIKQMARLSDEVPLSLAKNVDQAALLGGCAAITRHILGLPTGELVFKNRNAPTSVE</sequence>
<protein>
    <submittedName>
        <fullName evidence="4">Xylose repressor</fullName>
    </submittedName>
</protein>
<proteinExistence type="inferred from homology"/>
<comment type="similarity">
    <text evidence="2">Belongs to the ROK (NagC/XylR) family.</text>
</comment>
<evidence type="ECO:0000256" key="1">
    <source>
        <dbReference type="ARBA" id="ARBA00002486"/>
    </source>
</evidence>
<dbReference type="InterPro" id="IPR000600">
    <property type="entry name" value="ROK"/>
</dbReference>
<dbReference type="Gene3D" id="3.30.420.40">
    <property type="match status" value="2"/>
</dbReference>